<keyword evidence="2" id="KW-1185">Reference proteome</keyword>
<evidence type="ECO:0000313" key="1">
    <source>
        <dbReference type="EMBL" id="ABM01890.1"/>
    </source>
</evidence>
<dbReference type="AlphaFoldDB" id="A1SQX5"/>
<dbReference type="EMBL" id="CP000510">
    <property type="protein sequence ID" value="ABM01890.1"/>
    <property type="molecule type" value="Genomic_DNA"/>
</dbReference>
<dbReference type="STRING" id="357804.Ping_0015"/>
<evidence type="ECO:0000313" key="2">
    <source>
        <dbReference type="Proteomes" id="UP000000639"/>
    </source>
</evidence>
<dbReference type="PANTHER" id="PTHR35566:SF1">
    <property type="entry name" value="TYPE VI SECRETION SYSTEM BASEPLATE COMPONENT TSSK1"/>
    <property type="match status" value="1"/>
</dbReference>
<sequence>MDSMKSIYWNQGLFLKPQHFQQLDRYTSTMSNLYSKVRSGVESGISELKFDLSALKTGLLVIEKLECILEDGSLLLYPGNCQIPPLRLDKEQFDDSGNLNIFIALAPISAEQNNLVSNSSPDARFKLAADINKKDLFDNNEQATLSMLDFNCNLVPSYNLKSTAGLSLLKVAEIFLSVDQCTPSETFIPKITLLSGSEVLKNLVKSTKQSLVGRFEQLQNITSFESGLVNSSNNLSVGLAMMSISNHIATFIQFEENPSTQVSDIYLAYRQLISQLSMFSTEVSVIGETLTEENSIIPFNQNNLSDCFSKVNNLTTKLLNELTVQPELLVNLIYQGDSKFVAQLSREFLDPGYRIYLRIRTKENVIDHLDNILNFLKVGADGQVDVYLKRALPGVQLSYLDKKPQGVATVPNSYYFGLDRQSFQWQKVIELSRIGVIWSDYIEDVALDLIAVQG</sequence>
<organism evidence="1 2">
    <name type="scientific">Psychromonas ingrahamii (strain DSM 17664 / CCUG 51855 / 37)</name>
    <dbReference type="NCBI Taxonomy" id="357804"/>
    <lineage>
        <taxon>Bacteria</taxon>
        <taxon>Pseudomonadati</taxon>
        <taxon>Pseudomonadota</taxon>
        <taxon>Gammaproteobacteria</taxon>
        <taxon>Alteromonadales</taxon>
        <taxon>Psychromonadaceae</taxon>
        <taxon>Psychromonas</taxon>
    </lineage>
</organism>
<gene>
    <name evidence="1" type="ordered locus">Ping_0015</name>
</gene>
<dbReference type="Proteomes" id="UP000000639">
    <property type="component" value="Chromosome"/>
</dbReference>
<accession>A1SQX5</accession>
<dbReference type="PANTHER" id="PTHR35566">
    <property type="entry name" value="BLR3599 PROTEIN"/>
    <property type="match status" value="1"/>
</dbReference>
<name>A1SQX5_PSYIN</name>
<dbReference type="NCBIfam" id="TIGR03353">
    <property type="entry name" value="VI_chp_4"/>
    <property type="match status" value="1"/>
</dbReference>
<protein>
    <recommendedName>
        <fullName evidence="3">Type VI secretion protein, VC_A0114 family</fullName>
    </recommendedName>
</protein>
<dbReference type="Pfam" id="PF05936">
    <property type="entry name" value="T6SS_VasE"/>
    <property type="match status" value="1"/>
</dbReference>
<proteinExistence type="predicted"/>
<dbReference type="eggNOG" id="COG3522">
    <property type="taxonomic scope" value="Bacteria"/>
</dbReference>
<dbReference type="OrthoDB" id="9775333at2"/>
<dbReference type="HOGENOM" id="CLU_031690_3_1_6"/>
<dbReference type="KEGG" id="pin:Ping_0015"/>
<dbReference type="InterPro" id="IPR010263">
    <property type="entry name" value="T6SS_TssK"/>
</dbReference>
<reference evidence="1 2" key="1">
    <citation type="submission" date="2007-01" db="EMBL/GenBank/DDBJ databases">
        <title>Complete sequence of Psychromonas ingrahamii 37.</title>
        <authorList>
            <consortium name="US DOE Joint Genome Institute"/>
            <person name="Copeland A."/>
            <person name="Lucas S."/>
            <person name="Lapidus A."/>
            <person name="Barry K."/>
            <person name="Detter J.C."/>
            <person name="Glavina del Rio T."/>
            <person name="Hammon N."/>
            <person name="Israni S."/>
            <person name="Dalin E."/>
            <person name="Tice H."/>
            <person name="Pitluck S."/>
            <person name="Thompson L.S."/>
            <person name="Brettin T."/>
            <person name="Bruce D."/>
            <person name="Han C."/>
            <person name="Tapia R."/>
            <person name="Schmutz J."/>
            <person name="Larimer F."/>
            <person name="Land M."/>
            <person name="Hauser L."/>
            <person name="Kyrpides N."/>
            <person name="Ivanova N."/>
            <person name="Staley J."/>
            <person name="Richardson P."/>
        </authorList>
    </citation>
    <scope>NUCLEOTIDE SEQUENCE [LARGE SCALE GENOMIC DNA]</scope>
    <source>
        <strain evidence="1 2">37</strain>
    </source>
</reference>
<evidence type="ECO:0008006" key="3">
    <source>
        <dbReference type="Google" id="ProtNLM"/>
    </source>
</evidence>
<dbReference type="RefSeq" id="WP_011768449.1">
    <property type="nucleotide sequence ID" value="NC_008709.1"/>
</dbReference>